<dbReference type="Gene3D" id="2.40.110.10">
    <property type="entry name" value="Butyryl-CoA Dehydrogenase, subunit A, domain 2"/>
    <property type="match status" value="1"/>
</dbReference>
<dbReference type="InterPro" id="IPR046373">
    <property type="entry name" value="Acyl-CoA_Oxase/DH_mid-dom_sf"/>
</dbReference>
<dbReference type="Pfam" id="PF08028">
    <property type="entry name" value="Acyl-CoA_dh_2"/>
    <property type="match status" value="1"/>
</dbReference>
<gene>
    <name evidence="3" type="ORF">ACFFTR_09490</name>
</gene>
<organism evidence="3 4">
    <name type="scientific">Dactylosporangium vinaceum</name>
    <dbReference type="NCBI Taxonomy" id="53362"/>
    <lineage>
        <taxon>Bacteria</taxon>
        <taxon>Bacillati</taxon>
        <taxon>Actinomycetota</taxon>
        <taxon>Actinomycetes</taxon>
        <taxon>Micromonosporales</taxon>
        <taxon>Micromonosporaceae</taxon>
        <taxon>Dactylosporangium</taxon>
    </lineage>
</organism>
<feature type="domain" description="Acyl-CoA dehydrogenase C-terminal" evidence="2">
    <location>
        <begin position="229"/>
        <end position="354"/>
    </location>
</feature>
<evidence type="ECO:0000256" key="1">
    <source>
        <dbReference type="ARBA" id="ARBA00023002"/>
    </source>
</evidence>
<dbReference type="PIRSF" id="PIRSF016578">
    <property type="entry name" value="HsaA"/>
    <property type="match status" value="1"/>
</dbReference>
<dbReference type="InterPro" id="IPR050741">
    <property type="entry name" value="Acyl-CoA_dehydrogenase"/>
</dbReference>
<dbReference type="Proteomes" id="UP001589608">
    <property type="component" value="Unassembled WGS sequence"/>
</dbReference>
<evidence type="ECO:0000313" key="3">
    <source>
        <dbReference type="EMBL" id="MFB9443315.1"/>
    </source>
</evidence>
<dbReference type="Gene3D" id="1.10.540.10">
    <property type="entry name" value="Acyl-CoA dehydrogenase/oxidase, N-terminal domain"/>
    <property type="match status" value="1"/>
</dbReference>
<keyword evidence="4" id="KW-1185">Reference proteome</keyword>
<name>A0ABV5M383_9ACTN</name>
<dbReference type="EMBL" id="JBHMCA010000020">
    <property type="protein sequence ID" value="MFB9443315.1"/>
    <property type="molecule type" value="Genomic_DNA"/>
</dbReference>
<dbReference type="RefSeq" id="WP_223103576.1">
    <property type="nucleotide sequence ID" value="NZ_CP061913.1"/>
</dbReference>
<evidence type="ECO:0000259" key="2">
    <source>
        <dbReference type="Pfam" id="PF08028"/>
    </source>
</evidence>
<sequence>MPYTLSTGLAATSAAAAEVARDHADRAEQQRRPAGETIAELIRAGYARHFVPLRHDGAAGGFAELLDGLLTLAAADISAAWCAMILATSGRMGGYLPPAGQDELWREGPDAAIAAAFVPTGEVIGGSGGWRLSGQWQMLSAVDHADWALLCGVAAGERRFFAVPRRDFDVLDTWRTVGMRGTGSNTVRLDDAMVPSHRSFAEEDLLAGRNIHSGARCHHVPLLAVAGTLFAAPSVGAVHGALREWSDGIAGLGDPGGRAARADPVAQAVLARCGSELAAAELLLGRAAGTADDSDRPEGFAVRAARDAVFAAELAAQAATRLFRAAGSRAQTEHSRLQRVWRDVAVATSHAALRFERSAAHVARMTWPEKAL</sequence>
<keyword evidence="1" id="KW-0560">Oxidoreductase</keyword>
<comment type="caution">
    <text evidence="3">The sequence shown here is derived from an EMBL/GenBank/DDBJ whole genome shotgun (WGS) entry which is preliminary data.</text>
</comment>
<dbReference type="InterPro" id="IPR036250">
    <property type="entry name" value="AcylCo_DH-like_C"/>
</dbReference>
<accession>A0ABV5M383</accession>
<dbReference type="SUPFAM" id="SSF56645">
    <property type="entry name" value="Acyl-CoA dehydrogenase NM domain-like"/>
    <property type="match status" value="1"/>
</dbReference>
<evidence type="ECO:0000313" key="4">
    <source>
        <dbReference type="Proteomes" id="UP001589608"/>
    </source>
</evidence>
<reference evidence="3 4" key="1">
    <citation type="submission" date="2024-09" db="EMBL/GenBank/DDBJ databases">
        <authorList>
            <person name="Sun Q."/>
            <person name="Mori K."/>
        </authorList>
    </citation>
    <scope>NUCLEOTIDE SEQUENCE [LARGE SCALE GENOMIC DNA]</scope>
    <source>
        <strain evidence="3 4">JCM 3307</strain>
    </source>
</reference>
<dbReference type="PANTHER" id="PTHR48083">
    <property type="entry name" value="MEDIUM-CHAIN SPECIFIC ACYL-COA DEHYDROGENASE, MITOCHONDRIAL-RELATED"/>
    <property type="match status" value="1"/>
</dbReference>
<dbReference type="InterPro" id="IPR009100">
    <property type="entry name" value="AcylCoA_DH/oxidase_NM_dom_sf"/>
</dbReference>
<protein>
    <submittedName>
        <fullName evidence="3">Acyl-CoA dehydrogenase family protein</fullName>
    </submittedName>
</protein>
<dbReference type="Gene3D" id="1.20.140.10">
    <property type="entry name" value="Butyryl-CoA Dehydrogenase, subunit A, domain 3"/>
    <property type="match status" value="1"/>
</dbReference>
<dbReference type="SUPFAM" id="SSF47203">
    <property type="entry name" value="Acyl-CoA dehydrogenase C-terminal domain-like"/>
    <property type="match status" value="1"/>
</dbReference>
<dbReference type="InterPro" id="IPR037069">
    <property type="entry name" value="AcylCoA_DH/ox_N_sf"/>
</dbReference>
<dbReference type="PANTHER" id="PTHR48083:SF19">
    <property type="entry name" value="FLAVIN-DEPENDENT MONOOXYGENASE, OXYGENASE SUBUNIT HSAA"/>
    <property type="match status" value="1"/>
</dbReference>
<proteinExistence type="predicted"/>
<dbReference type="InterPro" id="IPR013107">
    <property type="entry name" value="Acyl-CoA_DH_C"/>
</dbReference>